<dbReference type="WBParaSite" id="L893_g2109.t1">
    <property type="protein sequence ID" value="L893_g2109.t1"/>
    <property type="gene ID" value="L893_g2109"/>
</dbReference>
<name>A0A1I7YYD6_9BILA</name>
<reference evidence="3" key="1">
    <citation type="submission" date="2016-11" db="UniProtKB">
        <authorList>
            <consortium name="WormBaseParasite"/>
        </authorList>
    </citation>
    <scope>IDENTIFICATION</scope>
</reference>
<organism evidence="2 3">
    <name type="scientific">Steinernema glaseri</name>
    <dbReference type="NCBI Taxonomy" id="37863"/>
    <lineage>
        <taxon>Eukaryota</taxon>
        <taxon>Metazoa</taxon>
        <taxon>Ecdysozoa</taxon>
        <taxon>Nematoda</taxon>
        <taxon>Chromadorea</taxon>
        <taxon>Rhabditida</taxon>
        <taxon>Tylenchina</taxon>
        <taxon>Panagrolaimomorpha</taxon>
        <taxon>Strongyloidoidea</taxon>
        <taxon>Steinernematidae</taxon>
        <taxon>Steinernema</taxon>
    </lineage>
</organism>
<dbReference type="Gene3D" id="3.10.110.10">
    <property type="entry name" value="Ubiquitin Conjugating Enzyme"/>
    <property type="match status" value="1"/>
</dbReference>
<evidence type="ECO:0000313" key="3">
    <source>
        <dbReference type="WBParaSite" id="L893_g2109.t1"/>
    </source>
</evidence>
<dbReference type="Proteomes" id="UP000095287">
    <property type="component" value="Unplaced"/>
</dbReference>
<dbReference type="AlphaFoldDB" id="A0A1I7YYD6"/>
<dbReference type="SUPFAM" id="SSF54495">
    <property type="entry name" value="UBC-like"/>
    <property type="match status" value="1"/>
</dbReference>
<proteinExistence type="predicted"/>
<feature type="domain" description="UBC core" evidence="1">
    <location>
        <begin position="1"/>
        <end position="76"/>
    </location>
</feature>
<sequence>MAMFRIKAELKNFVEHPPANMQLDTERTAEDAMTWYVNVKAAEGTIYEGEEYVLRVKFNDDYPFKPPEVRYLLPLN</sequence>
<dbReference type="InterPro" id="IPR000608">
    <property type="entry name" value="UBC"/>
</dbReference>
<accession>A0A1I7YYD6</accession>
<dbReference type="Pfam" id="PF00179">
    <property type="entry name" value="UQ_con"/>
    <property type="match status" value="1"/>
</dbReference>
<dbReference type="InterPro" id="IPR016135">
    <property type="entry name" value="UBQ-conjugating_enzyme/RWD"/>
</dbReference>
<protein>
    <submittedName>
        <fullName evidence="3">UBIQUITIN_CONJUGAT_2 domain-containing protein</fullName>
    </submittedName>
</protein>
<keyword evidence="2" id="KW-1185">Reference proteome</keyword>
<evidence type="ECO:0000313" key="2">
    <source>
        <dbReference type="Proteomes" id="UP000095287"/>
    </source>
</evidence>
<dbReference type="GO" id="GO:0032446">
    <property type="term" value="P:protein modification by small protein conjugation"/>
    <property type="evidence" value="ECO:0007669"/>
    <property type="project" value="UniProtKB-ARBA"/>
</dbReference>
<evidence type="ECO:0000259" key="1">
    <source>
        <dbReference type="PROSITE" id="PS50127"/>
    </source>
</evidence>
<dbReference type="PANTHER" id="PTHR24067">
    <property type="entry name" value="UBIQUITIN-CONJUGATING ENZYME E2"/>
    <property type="match status" value="1"/>
</dbReference>
<dbReference type="PROSITE" id="PS50127">
    <property type="entry name" value="UBC_2"/>
    <property type="match status" value="1"/>
</dbReference>
<dbReference type="InterPro" id="IPR050113">
    <property type="entry name" value="Ub_conjugating_enzyme"/>
</dbReference>